<dbReference type="CDD" id="cd16508">
    <property type="entry name" value="RING-HC_HAKAI-like"/>
    <property type="match status" value="1"/>
</dbReference>
<evidence type="ECO:0000256" key="12">
    <source>
        <dbReference type="SAM" id="MobiDB-lite"/>
    </source>
</evidence>
<feature type="compositionally biased region" description="Basic and acidic residues" evidence="12">
    <location>
        <begin position="197"/>
        <end position="209"/>
    </location>
</feature>
<feature type="compositionally biased region" description="Basic and acidic residues" evidence="12">
    <location>
        <begin position="492"/>
        <end position="504"/>
    </location>
</feature>
<feature type="domain" description="C2H2-type" evidence="13">
    <location>
        <begin position="125"/>
        <end position="155"/>
    </location>
</feature>
<name>A0AAN8ZJ14_9MAGN</name>
<proteinExistence type="inferred from homology"/>
<feature type="region of interest" description="Disordered" evidence="12">
    <location>
        <begin position="260"/>
        <end position="293"/>
    </location>
</feature>
<evidence type="ECO:0000259" key="13">
    <source>
        <dbReference type="PROSITE" id="PS50157"/>
    </source>
</evidence>
<keyword evidence="9" id="KW-0539">Nucleus</keyword>
<protein>
    <recommendedName>
        <fullName evidence="3">RING-type E3 ubiquitin transferase</fullName>
        <ecNumber evidence="3">2.3.2.27</ecNumber>
    </recommendedName>
</protein>
<dbReference type="InterPro" id="IPR013083">
    <property type="entry name" value="Znf_RING/FYVE/PHD"/>
</dbReference>
<dbReference type="PROSITE" id="PS50157">
    <property type="entry name" value="ZINC_FINGER_C2H2_2"/>
    <property type="match status" value="1"/>
</dbReference>
<dbReference type="PROSITE" id="PS00518">
    <property type="entry name" value="ZF_RING_1"/>
    <property type="match status" value="1"/>
</dbReference>
<evidence type="ECO:0000256" key="8">
    <source>
        <dbReference type="ARBA" id="ARBA00022833"/>
    </source>
</evidence>
<dbReference type="EC" id="2.3.2.27" evidence="3"/>
<feature type="region of interest" description="Disordered" evidence="12">
    <location>
        <begin position="151"/>
        <end position="246"/>
    </location>
</feature>
<evidence type="ECO:0000256" key="11">
    <source>
        <dbReference type="PROSITE-ProRule" id="PRU00042"/>
    </source>
</evidence>
<keyword evidence="8" id="KW-0862">Zinc</keyword>
<dbReference type="EMBL" id="JBAMMX010000004">
    <property type="protein sequence ID" value="KAK6943064.1"/>
    <property type="molecule type" value="Genomic_DNA"/>
</dbReference>
<dbReference type="GO" id="GO:0016567">
    <property type="term" value="P:protein ubiquitination"/>
    <property type="evidence" value="ECO:0007669"/>
    <property type="project" value="InterPro"/>
</dbReference>
<evidence type="ECO:0000313" key="15">
    <source>
        <dbReference type="Proteomes" id="UP001370490"/>
    </source>
</evidence>
<evidence type="ECO:0000256" key="1">
    <source>
        <dbReference type="ARBA" id="ARBA00000900"/>
    </source>
</evidence>
<dbReference type="InterPro" id="IPR040383">
    <property type="entry name" value="HAKAI/CBLL2"/>
</dbReference>
<evidence type="ECO:0000256" key="7">
    <source>
        <dbReference type="ARBA" id="ARBA00022786"/>
    </source>
</evidence>
<dbReference type="PROSITE" id="PS00028">
    <property type="entry name" value="ZINC_FINGER_C2H2_1"/>
    <property type="match status" value="1"/>
</dbReference>
<evidence type="ECO:0000313" key="14">
    <source>
        <dbReference type="EMBL" id="KAK6943064.1"/>
    </source>
</evidence>
<dbReference type="GO" id="GO:0008270">
    <property type="term" value="F:zinc ion binding"/>
    <property type="evidence" value="ECO:0007669"/>
    <property type="project" value="UniProtKB-KW"/>
</dbReference>
<dbReference type="Proteomes" id="UP001370490">
    <property type="component" value="Unassembled WGS sequence"/>
</dbReference>
<dbReference type="InterPro" id="IPR017907">
    <property type="entry name" value="Znf_RING_CS"/>
</dbReference>
<keyword evidence="5" id="KW-0479">Metal-binding</keyword>
<evidence type="ECO:0000256" key="10">
    <source>
        <dbReference type="ARBA" id="ARBA00038499"/>
    </source>
</evidence>
<evidence type="ECO:0000256" key="6">
    <source>
        <dbReference type="ARBA" id="ARBA00022771"/>
    </source>
</evidence>
<dbReference type="Gene3D" id="3.30.40.10">
    <property type="entry name" value="Zinc/RING finger domain, C3HC4 (zinc finger)"/>
    <property type="match status" value="1"/>
</dbReference>
<dbReference type="InterPro" id="IPR040380">
    <property type="entry name" value="HAKAI-like_RING-HC"/>
</dbReference>
<sequence>MLQIRLNPKAGSSSDVGGLTQQLPVETVTVACPDHLVIADLPVAKSLGSVTATSLVKIVGRRSRRQLGERVHFCVRCDFPIAIYGRLSPCEHAFCLDCARSDSICYLCDERIQKIQTIKMMEGIFICAAPHCLKSFLKRMEFESHIHSTHADLLPPNAEKEDRDESEAFSTKQSTASDSTIRAPPRPIFSPNSSSQLHDRDDKARRQQPREPTSSRPVMPKQPPFYGQVQNHPSEPPVERPPGFDRSILQSRFPQQNFDVQTGGQQQESGLFPDKQQGVLPEASYPEYPPMHAPQQPNFVVPINPNPMLTLPPPFHYPSFPSEGAQQMYTAPYEISLQDSAPEVGSAEQGSLLGFPPGPASMSFAEGYTRPWGTGPGGMPFEPPTGGQLIPDGFINMSDSQGRAALFQGDYGQNAGVLPQNPLPLSLASKGMESMQGGSAMASRDSKGILAPQPGAMPPPPPPPGPHPSQLRRGKFESGGMSRDGQSYAWQHEQRDNFSSGPER</sequence>
<dbReference type="GO" id="GO:0005634">
    <property type="term" value="C:nucleus"/>
    <property type="evidence" value="ECO:0007669"/>
    <property type="project" value="UniProtKB-SubCell"/>
</dbReference>
<gene>
    <name evidence="14" type="ORF">RJ641_028441</name>
</gene>
<keyword evidence="7" id="KW-0833">Ubl conjugation pathway</keyword>
<evidence type="ECO:0000256" key="4">
    <source>
        <dbReference type="ARBA" id="ARBA00022679"/>
    </source>
</evidence>
<feature type="compositionally biased region" description="Polar residues" evidence="12">
    <location>
        <begin position="260"/>
        <end position="269"/>
    </location>
</feature>
<comment type="similarity">
    <text evidence="10">Belongs to the Hakai family.</text>
</comment>
<dbReference type="AlphaFoldDB" id="A0AAN8ZJ14"/>
<dbReference type="FunFam" id="3.30.40.10:FF:000280">
    <property type="entry name" value="E3 ubiquitin-protein ligase Hakai"/>
    <property type="match status" value="1"/>
</dbReference>
<dbReference type="PANTHER" id="PTHR13480">
    <property type="entry name" value="E3 UBIQUITIN-PROTEIN LIGASE HAKAI-RELATED"/>
    <property type="match status" value="1"/>
</dbReference>
<keyword evidence="15" id="KW-1185">Reference proteome</keyword>
<evidence type="ECO:0000256" key="9">
    <source>
        <dbReference type="ARBA" id="ARBA00023242"/>
    </source>
</evidence>
<dbReference type="GO" id="GO:0061630">
    <property type="term" value="F:ubiquitin protein ligase activity"/>
    <property type="evidence" value="ECO:0007669"/>
    <property type="project" value="UniProtKB-EC"/>
</dbReference>
<comment type="subcellular location">
    <subcellularLocation>
        <location evidence="2">Nucleus</location>
    </subcellularLocation>
</comment>
<feature type="compositionally biased region" description="Polar residues" evidence="12">
    <location>
        <begin position="168"/>
        <end position="180"/>
    </location>
</feature>
<dbReference type="PANTHER" id="PTHR13480:SF0">
    <property type="entry name" value="E3 UBIQUITIN-PROTEIN LIGASE HAKAI"/>
    <property type="match status" value="1"/>
</dbReference>
<comment type="caution">
    <text evidence="14">The sequence shown here is derived from an EMBL/GenBank/DDBJ whole genome shotgun (WGS) entry which is preliminary data.</text>
</comment>
<comment type="catalytic activity">
    <reaction evidence="1">
        <text>S-ubiquitinyl-[E2 ubiquitin-conjugating enzyme]-L-cysteine + [acceptor protein]-L-lysine = [E2 ubiquitin-conjugating enzyme]-L-cysteine + N(6)-ubiquitinyl-[acceptor protein]-L-lysine.</text>
        <dbReference type="EC" id="2.3.2.27"/>
    </reaction>
</comment>
<reference evidence="14 15" key="1">
    <citation type="submission" date="2023-12" db="EMBL/GenBank/DDBJ databases">
        <title>A high-quality genome assembly for Dillenia turbinata (Dilleniales).</title>
        <authorList>
            <person name="Chanderbali A."/>
        </authorList>
    </citation>
    <scope>NUCLEOTIDE SEQUENCE [LARGE SCALE GENOMIC DNA]</scope>
    <source>
        <strain evidence="14">LSX21</strain>
        <tissue evidence="14">Leaf</tissue>
    </source>
</reference>
<accession>A0AAN8ZJ14</accession>
<feature type="compositionally biased region" description="Pro residues" evidence="12">
    <location>
        <begin position="455"/>
        <end position="467"/>
    </location>
</feature>
<dbReference type="GO" id="GO:0030155">
    <property type="term" value="P:regulation of cell adhesion"/>
    <property type="evidence" value="ECO:0007669"/>
    <property type="project" value="TreeGrafter"/>
</dbReference>
<keyword evidence="4" id="KW-0808">Transferase</keyword>
<evidence type="ECO:0000256" key="2">
    <source>
        <dbReference type="ARBA" id="ARBA00004123"/>
    </source>
</evidence>
<evidence type="ECO:0000256" key="3">
    <source>
        <dbReference type="ARBA" id="ARBA00012483"/>
    </source>
</evidence>
<evidence type="ECO:0000256" key="5">
    <source>
        <dbReference type="ARBA" id="ARBA00022723"/>
    </source>
</evidence>
<keyword evidence="6 11" id="KW-0863">Zinc-finger</keyword>
<feature type="region of interest" description="Disordered" evidence="12">
    <location>
        <begin position="412"/>
        <end position="504"/>
    </location>
</feature>
<organism evidence="14 15">
    <name type="scientific">Dillenia turbinata</name>
    <dbReference type="NCBI Taxonomy" id="194707"/>
    <lineage>
        <taxon>Eukaryota</taxon>
        <taxon>Viridiplantae</taxon>
        <taxon>Streptophyta</taxon>
        <taxon>Embryophyta</taxon>
        <taxon>Tracheophyta</taxon>
        <taxon>Spermatophyta</taxon>
        <taxon>Magnoliopsida</taxon>
        <taxon>eudicotyledons</taxon>
        <taxon>Gunneridae</taxon>
        <taxon>Pentapetalae</taxon>
        <taxon>Dilleniales</taxon>
        <taxon>Dilleniaceae</taxon>
        <taxon>Dillenia</taxon>
    </lineage>
</organism>
<dbReference type="InterPro" id="IPR013087">
    <property type="entry name" value="Znf_C2H2_type"/>
</dbReference>